<protein>
    <recommendedName>
        <fullName evidence="2">Nucleotidyl transferase AbiEii toxin, Type IV TA system</fullName>
    </recommendedName>
</protein>
<gene>
    <name evidence="1" type="ORF">METZ01_LOCUS324156</name>
</gene>
<dbReference type="Pfam" id="PF08843">
    <property type="entry name" value="AbiEii"/>
    <property type="match status" value="1"/>
</dbReference>
<dbReference type="EMBL" id="UINC01106555">
    <property type="protein sequence ID" value="SVC71302.1"/>
    <property type="molecule type" value="Genomic_DNA"/>
</dbReference>
<name>A0A382PH84_9ZZZZ</name>
<dbReference type="InterPro" id="IPR014942">
    <property type="entry name" value="AbiEii"/>
</dbReference>
<accession>A0A382PH84</accession>
<organism evidence="1">
    <name type="scientific">marine metagenome</name>
    <dbReference type="NCBI Taxonomy" id="408172"/>
    <lineage>
        <taxon>unclassified sequences</taxon>
        <taxon>metagenomes</taxon>
        <taxon>ecological metagenomes</taxon>
    </lineage>
</organism>
<dbReference type="SUPFAM" id="SSF81301">
    <property type="entry name" value="Nucleotidyltransferase"/>
    <property type="match status" value="1"/>
</dbReference>
<dbReference type="AlphaFoldDB" id="A0A382PH84"/>
<dbReference type="InterPro" id="IPR043519">
    <property type="entry name" value="NT_sf"/>
</dbReference>
<reference evidence="1" key="1">
    <citation type="submission" date="2018-05" db="EMBL/GenBank/DDBJ databases">
        <authorList>
            <person name="Lanie J.A."/>
            <person name="Ng W.-L."/>
            <person name="Kazmierczak K.M."/>
            <person name="Andrzejewski T.M."/>
            <person name="Davidsen T.M."/>
            <person name="Wayne K.J."/>
            <person name="Tettelin H."/>
            <person name="Glass J.I."/>
            <person name="Rusch D."/>
            <person name="Podicherti R."/>
            <person name="Tsui H.-C.T."/>
            <person name="Winkler M.E."/>
        </authorList>
    </citation>
    <scope>NUCLEOTIDE SEQUENCE</scope>
</reference>
<evidence type="ECO:0008006" key="2">
    <source>
        <dbReference type="Google" id="ProtNLM"/>
    </source>
</evidence>
<sequence>MIELFQVALEVQDFCEANHWGYCFIGGVALQRWGEPRVTQDVDLTLVTGFGNEKSFIEPFLEKYSARIDDTEKFALDNRVLLLVSETGIGIDIALGGLPFEEQAVERATRFEFLPEVKLKTCSAEDLVIFKAFASRFRDWAGLEGILARNGSKLDWGYIQDHLQPLLDLKETPQIMDQLQELRQRFEC</sequence>
<evidence type="ECO:0000313" key="1">
    <source>
        <dbReference type="EMBL" id="SVC71302.1"/>
    </source>
</evidence>
<proteinExistence type="predicted"/>